<dbReference type="InterPro" id="IPR027417">
    <property type="entry name" value="P-loop_NTPase"/>
</dbReference>
<dbReference type="Pfam" id="PF00271">
    <property type="entry name" value="Helicase_C"/>
    <property type="match status" value="1"/>
</dbReference>
<evidence type="ECO:0000256" key="1">
    <source>
        <dbReference type="ARBA" id="ARBA00022801"/>
    </source>
</evidence>
<keyword evidence="4" id="KW-1185">Reference proteome</keyword>
<evidence type="ECO:0000259" key="2">
    <source>
        <dbReference type="PROSITE" id="PS51194"/>
    </source>
</evidence>
<feature type="domain" description="Helicase C-terminal" evidence="2">
    <location>
        <begin position="1"/>
        <end position="117"/>
    </location>
</feature>
<evidence type="ECO:0000313" key="3">
    <source>
        <dbReference type="EMBL" id="KAL3277366.1"/>
    </source>
</evidence>
<organism evidence="3 4">
    <name type="scientific">Cryptolaemus montrouzieri</name>
    <dbReference type="NCBI Taxonomy" id="559131"/>
    <lineage>
        <taxon>Eukaryota</taxon>
        <taxon>Metazoa</taxon>
        <taxon>Ecdysozoa</taxon>
        <taxon>Arthropoda</taxon>
        <taxon>Hexapoda</taxon>
        <taxon>Insecta</taxon>
        <taxon>Pterygota</taxon>
        <taxon>Neoptera</taxon>
        <taxon>Endopterygota</taxon>
        <taxon>Coleoptera</taxon>
        <taxon>Polyphaga</taxon>
        <taxon>Cucujiformia</taxon>
        <taxon>Coccinelloidea</taxon>
        <taxon>Coccinellidae</taxon>
        <taxon>Scymninae</taxon>
        <taxon>Scymnini</taxon>
        <taxon>Cryptolaemus</taxon>
    </lineage>
</organism>
<dbReference type="SUPFAM" id="SSF52540">
    <property type="entry name" value="P-loop containing nucleoside triphosphate hydrolases"/>
    <property type="match status" value="1"/>
</dbReference>
<sequence length="129" mass="14490">MLDFGIERCIRRYVAAKDEKQKITALLLPISLGGKGLNLIEATHVILIEPLMNPGDELQAIGRVHRIGQTRPTFVHKFFIKNTIEESIQTATSADADKWDKNKVTLDQLKDLFQKIEHPPETAIGDTLS</sequence>
<accession>A0ABD2NF71</accession>
<dbReference type="Gene3D" id="3.40.50.300">
    <property type="entry name" value="P-loop containing nucleotide triphosphate hydrolases"/>
    <property type="match status" value="1"/>
</dbReference>
<protein>
    <recommendedName>
        <fullName evidence="2">Helicase C-terminal domain-containing protein</fullName>
    </recommendedName>
</protein>
<dbReference type="PROSITE" id="PS51194">
    <property type="entry name" value="HELICASE_CTER"/>
    <property type="match status" value="1"/>
</dbReference>
<comment type="caution">
    <text evidence="3">The sequence shown here is derived from an EMBL/GenBank/DDBJ whole genome shotgun (WGS) entry which is preliminary data.</text>
</comment>
<dbReference type="GO" id="GO:0016787">
    <property type="term" value="F:hydrolase activity"/>
    <property type="evidence" value="ECO:0007669"/>
    <property type="project" value="UniProtKB-KW"/>
</dbReference>
<dbReference type="InterPro" id="IPR001650">
    <property type="entry name" value="Helicase_C-like"/>
</dbReference>
<dbReference type="InterPro" id="IPR049730">
    <property type="entry name" value="SNF2/RAD54-like_C"/>
</dbReference>
<dbReference type="PANTHER" id="PTHR45865:SF1">
    <property type="entry name" value="E3 UBIQUITIN-PROTEIN LIGASE SHPRH"/>
    <property type="match status" value="1"/>
</dbReference>
<reference evidence="3 4" key="1">
    <citation type="journal article" date="2021" name="BMC Biol.">
        <title>Horizontally acquired antibacterial genes associated with adaptive radiation of ladybird beetles.</title>
        <authorList>
            <person name="Li H.S."/>
            <person name="Tang X.F."/>
            <person name="Huang Y.H."/>
            <person name="Xu Z.Y."/>
            <person name="Chen M.L."/>
            <person name="Du X.Y."/>
            <person name="Qiu B.Y."/>
            <person name="Chen P.T."/>
            <person name="Zhang W."/>
            <person name="Slipinski A."/>
            <person name="Escalona H.E."/>
            <person name="Waterhouse R.M."/>
            <person name="Zwick A."/>
            <person name="Pang H."/>
        </authorList>
    </citation>
    <scope>NUCLEOTIDE SEQUENCE [LARGE SCALE GENOMIC DNA]</scope>
    <source>
        <strain evidence="3">SYSU2018</strain>
    </source>
</reference>
<name>A0ABD2NF71_9CUCU</name>
<keyword evidence="1" id="KW-0378">Hydrolase</keyword>
<proteinExistence type="predicted"/>
<dbReference type="AlphaFoldDB" id="A0ABD2NF71"/>
<dbReference type="Proteomes" id="UP001516400">
    <property type="component" value="Unassembled WGS sequence"/>
</dbReference>
<evidence type="ECO:0000313" key="4">
    <source>
        <dbReference type="Proteomes" id="UP001516400"/>
    </source>
</evidence>
<dbReference type="CDD" id="cd18793">
    <property type="entry name" value="SF2_C_SNF"/>
    <property type="match status" value="1"/>
</dbReference>
<dbReference type="InterPro" id="IPR052583">
    <property type="entry name" value="ATP-helicase/E3_Ub-Ligase"/>
</dbReference>
<dbReference type="PANTHER" id="PTHR45865">
    <property type="entry name" value="E3 UBIQUITIN-PROTEIN LIGASE SHPRH FAMILY MEMBER"/>
    <property type="match status" value="1"/>
</dbReference>
<gene>
    <name evidence="3" type="ORF">HHI36_012716</name>
</gene>
<dbReference type="EMBL" id="JABFTP020000103">
    <property type="protein sequence ID" value="KAL3277366.1"/>
    <property type="molecule type" value="Genomic_DNA"/>
</dbReference>